<dbReference type="Gene3D" id="3.30.200.20">
    <property type="entry name" value="Phosphorylase Kinase, domain 1"/>
    <property type="match status" value="1"/>
</dbReference>
<dbReference type="GO" id="GO:0004674">
    <property type="term" value="F:protein serine/threonine kinase activity"/>
    <property type="evidence" value="ECO:0007669"/>
    <property type="project" value="UniProtKB-KW"/>
</dbReference>
<evidence type="ECO:0000256" key="3">
    <source>
        <dbReference type="ARBA" id="ARBA00022741"/>
    </source>
</evidence>
<dbReference type="EMBL" id="KV441388">
    <property type="protein sequence ID" value="OAF61900.1"/>
    <property type="molecule type" value="Genomic_DNA"/>
</dbReference>
<dbReference type="PROSITE" id="PS50011">
    <property type="entry name" value="PROTEIN_KINASE_DOM"/>
    <property type="match status" value="1"/>
</dbReference>
<dbReference type="Pfam" id="PF00069">
    <property type="entry name" value="Pkinase"/>
    <property type="match status" value="1"/>
</dbReference>
<keyword evidence="5" id="KW-0067">ATP-binding</keyword>
<dbReference type="AlphaFoldDB" id="A0A177AJF3"/>
<dbReference type="eggNOG" id="KOG1290">
    <property type="taxonomic scope" value="Eukaryota"/>
</dbReference>
<keyword evidence="4" id="KW-0418">Kinase</keyword>
<dbReference type="Gene3D" id="1.10.510.10">
    <property type="entry name" value="Transferase(Phosphotransferase) domain 1"/>
    <property type="match status" value="1"/>
</dbReference>
<evidence type="ECO:0000256" key="1">
    <source>
        <dbReference type="ARBA" id="ARBA00022527"/>
    </source>
</evidence>
<keyword evidence="1" id="KW-0723">Serine/threonine-protein kinase</keyword>
<dbReference type="SUPFAM" id="SSF56112">
    <property type="entry name" value="Protein kinase-like (PK-like)"/>
    <property type="match status" value="1"/>
</dbReference>
<protein>
    <recommendedName>
        <fullName evidence="6">Protein kinase domain-containing protein</fullName>
    </recommendedName>
</protein>
<evidence type="ECO:0000256" key="4">
    <source>
        <dbReference type="ARBA" id="ARBA00022777"/>
    </source>
</evidence>
<dbReference type="RefSeq" id="XP_024327174.1">
    <property type="nucleotide sequence ID" value="XM_024465362.1"/>
</dbReference>
<dbReference type="PANTHER" id="PTHR45646">
    <property type="entry name" value="SERINE/THREONINE-PROTEIN KINASE DOA-RELATED"/>
    <property type="match status" value="1"/>
</dbReference>
<dbReference type="SMART" id="SM00220">
    <property type="entry name" value="S_TKc"/>
    <property type="match status" value="1"/>
</dbReference>
<reference evidence="7" key="1">
    <citation type="submission" date="2016-03" db="EMBL/GenBank/DDBJ databases">
        <title>Updated assembly of Pseudogymnoascus destructans, the fungus causing white-nose syndrome of bats.</title>
        <authorList>
            <person name="Palmer J.M."/>
            <person name="Drees K.P."/>
            <person name="Foster J.T."/>
            <person name="Lindner D.L."/>
        </authorList>
    </citation>
    <scope>NUCLEOTIDE SEQUENCE [LARGE SCALE GENOMIC DNA]</scope>
    <source>
        <strain evidence="7">20631-21</strain>
    </source>
</reference>
<sequence>MTSLTSTNAIEEETYDDYVAEQFYPAYIGEVVKSLRGEYEIIGKLGYGRHSTVWLCRERGENTFYTLKITISHPPNTTNREADIYNHIQSLSSQHEGRGYVRELQESFGIEGPDGKHWCLVHQPLGVSLQEWQRGLPEGRLTGVVLRGVVRSLLQALDFLHEEAGVIHTDIQASNILLTLTTPSPIRTFIAAEQEHPSPHKTVDQYRTIYRSRRLSVSLDLPPGVATLTDFGNAVQNAHKPHAGLIQPLMCRAPEVVLRMPWDGRADVWNLGVLMWQLRFNQHLFDGVTEGEQLRNMIASLGPPPREFVLQGRLGVRELYFDDDGVWKGETVKPNPIGGSLEGEEAEGFLDLLKEMVRWVPEERKSARELLGHAWLAPGTNGTDKEARKQ</sequence>
<evidence type="ECO:0000259" key="6">
    <source>
        <dbReference type="PROSITE" id="PS50011"/>
    </source>
</evidence>
<accession>A0A177AJF3</accession>
<dbReference type="GO" id="GO:0005524">
    <property type="term" value="F:ATP binding"/>
    <property type="evidence" value="ECO:0007669"/>
    <property type="project" value="UniProtKB-KW"/>
</dbReference>
<proteinExistence type="predicted"/>
<evidence type="ECO:0000313" key="7">
    <source>
        <dbReference type="EMBL" id="OAF61900.1"/>
    </source>
</evidence>
<dbReference type="VEuPathDB" id="FungiDB:GMDG_06115"/>
<dbReference type="GO" id="GO:0043484">
    <property type="term" value="P:regulation of RNA splicing"/>
    <property type="evidence" value="ECO:0007669"/>
    <property type="project" value="TreeGrafter"/>
</dbReference>
<dbReference type="Proteomes" id="UP000077154">
    <property type="component" value="Unassembled WGS sequence"/>
</dbReference>
<gene>
    <name evidence="7" type="ORF">VC83_01688</name>
</gene>
<dbReference type="GO" id="GO:0005634">
    <property type="term" value="C:nucleus"/>
    <property type="evidence" value="ECO:0007669"/>
    <property type="project" value="TreeGrafter"/>
</dbReference>
<keyword evidence="2" id="KW-0808">Transferase</keyword>
<dbReference type="GeneID" id="36284776"/>
<dbReference type="PANTHER" id="PTHR45646:SF11">
    <property type="entry name" value="SERINE_THREONINE-PROTEIN KINASE DOA"/>
    <property type="match status" value="1"/>
</dbReference>
<dbReference type="InterPro" id="IPR051175">
    <property type="entry name" value="CLK_kinases"/>
</dbReference>
<dbReference type="InterPro" id="IPR000719">
    <property type="entry name" value="Prot_kinase_dom"/>
</dbReference>
<organism evidence="7">
    <name type="scientific">Pseudogymnoascus destructans</name>
    <dbReference type="NCBI Taxonomy" id="655981"/>
    <lineage>
        <taxon>Eukaryota</taxon>
        <taxon>Fungi</taxon>
        <taxon>Dikarya</taxon>
        <taxon>Ascomycota</taxon>
        <taxon>Pezizomycotina</taxon>
        <taxon>Leotiomycetes</taxon>
        <taxon>Thelebolales</taxon>
        <taxon>Thelebolaceae</taxon>
        <taxon>Pseudogymnoascus</taxon>
    </lineage>
</organism>
<name>A0A177AJF3_9PEZI</name>
<evidence type="ECO:0000256" key="2">
    <source>
        <dbReference type="ARBA" id="ARBA00022679"/>
    </source>
</evidence>
<keyword evidence="3" id="KW-0547">Nucleotide-binding</keyword>
<feature type="domain" description="Protein kinase" evidence="6">
    <location>
        <begin position="39"/>
        <end position="376"/>
    </location>
</feature>
<evidence type="ECO:0000256" key="5">
    <source>
        <dbReference type="ARBA" id="ARBA00022840"/>
    </source>
</evidence>
<dbReference type="OrthoDB" id="5979581at2759"/>
<dbReference type="InterPro" id="IPR011009">
    <property type="entry name" value="Kinase-like_dom_sf"/>
</dbReference>